<keyword evidence="2" id="KW-1185">Reference proteome</keyword>
<reference evidence="1 2" key="1">
    <citation type="submission" date="2019-11" db="EMBL/GenBank/DDBJ databases">
        <title>Type strains purchased from KCTC, JCM and DSMZ.</title>
        <authorList>
            <person name="Lu H."/>
        </authorList>
    </citation>
    <scope>NUCLEOTIDE SEQUENCE [LARGE SCALE GENOMIC DNA]</scope>
    <source>
        <strain evidence="1 2">KCTC 22382</strain>
    </source>
</reference>
<comment type="caution">
    <text evidence="1">The sequence shown here is derived from an EMBL/GenBank/DDBJ whole genome shotgun (WGS) entry which is preliminary data.</text>
</comment>
<accession>A0A6L6PL38</accession>
<evidence type="ECO:0000313" key="2">
    <source>
        <dbReference type="Proteomes" id="UP000475582"/>
    </source>
</evidence>
<evidence type="ECO:0000313" key="1">
    <source>
        <dbReference type="EMBL" id="MTV39321.1"/>
    </source>
</evidence>
<evidence type="ECO:0008006" key="3">
    <source>
        <dbReference type="Google" id="ProtNLM"/>
    </source>
</evidence>
<dbReference type="OrthoDB" id="8482295at2"/>
<organism evidence="1 2">
    <name type="scientific">Duganella radicis</name>
    <dbReference type="NCBI Taxonomy" id="551988"/>
    <lineage>
        <taxon>Bacteria</taxon>
        <taxon>Pseudomonadati</taxon>
        <taxon>Pseudomonadota</taxon>
        <taxon>Betaproteobacteria</taxon>
        <taxon>Burkholderiales</taxon>
        <taxon>Oxalobacteraceae</taxon>
        <taxon>Telluria group</taxon>
        <taxon>Duganella</taxon>
    </lineage>
</organism>
<proteinExistence type="predicted"/>
<dbReference type="RefSeq" id="WP_155464986.1">
    <property type="nucleotide sequence ID" value="NZ_WNKY01000018.1"/>
</dbReference>
<name>A0A6L6PL38_9BURK</name>
<protein>
    <recommendedName>
        <fullName evidence="3">Protein kinase domain-containing protein</fullName>
    </recommendedName>
</protein>
<sequence>MLDINEFKDNLIGYECVRVRDTQTIWLNDTSHDALAELPGPGSPAANFTRHFSFAPSANRCFTEAELDHDERRVYQAERYGGGGVGVNGGGGRVGNLGRFQVKGVGPNPVTGSGAVWHSYGSLNLVDAAYEAIYSSVLAPLLPLGCAKVHGLIRTSATGAYHAAQAGAGAATLSPTAGAFLVREQTLRPAHFMHAERFALARPTTLKQEPQRVRAVHRQLKSKFASPNHFVQFIGKFILSCCKQFAFARAARIAHGGVTPSNLCLDGRWIDLTEARFLSGGQNFRGTPSFYDEPQVIAEVVTQLVHVFGKSNQTQFNPAPLLRYFQSAYSGCFAYYALVVMGLPDAGLEALAESEDGKAYTQAYASVVLRGKQPRVELPAQPDPADPVIAFMRLSYLSLAAPSACVAPAGVLLRCQPAQAQAALTAFHKLFHLSLARAADAPGTAGGLDAFRFGGIACAIKALRWACLSAYFYRDRITSHLYYLTTDRPDELGAFIQQCIDQSRWIFDRACAGEVVILDNATVRVVFDQAQGRYRVSGASTAAFDRYRDCLAFLRDRYPRLRLAGDFDPAFYLDGIAEPVTALEQMTALPAAATPLEA</sequence>
<dbReference type="AlphaFoldDB" id="A0A6L6PL38"/>
<gene>
    <name evidence="1" type="ORF">GM676_17255</name>
</gene>
<dbReference type="Proteomes" id="UP000475582">
    <property type="component" value="Unassembled WGS sequence"/>
</dbReference>
<dbReference type="EMBL" id="WNKY01000018">
    <property type="protein sequence ID" value="MTV39321.1"/>
    <property type="molecule type" value="Genomic_DNA"/>
</dbReference>